<dbReference type="Pfam" id="PF02518">
    <property type="entry name" value="HATPase_c"/>
    <property type="match status" value="1"/>
</dbReference>
<evidence type="ECO:0000256" key="8">
    <source>
        <dbReference type="ARBA" id="ARBA00022777"/>
    </source>
</evidence>
<dbReference type="PROSITE" id="PS50885">
    <property type="entry name" value="HAMP"/>
    <property type="match status" value="1"/>
</dbReference>
<dbReference type="AlphaFoldDB" id="A0A1H9TUJ9"/>
<feature type="domain" description="PAC" evidence="14">
    <location>
        <begin position="333"/>
        <end position="384"/>
    </location>
</feature>
<dbReference type="Gene3D" id="3.30.565.10">
    <property type="entry name" value="Histidine kinase-like ATPase, C-terminal domain"/>
    <property type="match status" value="1"/>
</dbReference>
<sequence length="604" mass="68178">MKLLLQQMTFRSKILIIFLALTVLLMTFSVFLIRGIDQMNQTGNQIAEEDVPELIWVYHYEEQLNVREYMVSHAKDNFFCCDFADTYENYIDQSADDLRDNMPEKPETIETIEHQIEALDFLILNHIRGLIRFSGPTAAETFVEEEYNPQLEEINRDLQAYQERLTRSMSTYSEDLSAIVTQSVIALLVLTAVAICIAFSVSYRLSASLTQPIEEMEEKLASIARGHYGETLEENDQIELSSLTRSINEMSLTLQESFQQIVHDKKYREQILDSLPVGVITYNQRDNDFTLNTAASNYLKQDEQTVKEQILCKKGHDQDNTAFWQKISSEELFSNEKILFQKDGETRSLLVSKAALSDHDSVFGYIYYFVDITETDELEQKMKQTEKLAAVGALAAGAAHEIRNPLAVIDGFISLIDQTLPDEEKSEFHLPLLHKELARIDAIIEEMLMLAKPSSPKISDVNIQDIVAEIMPLITKSEIFRGVAFKVDVDTVGVQTDAEQLKQVIYNLLVNAGEALEGAGTVRIYSDVSPAVYQLFICDDGPGIPEDIRKNLFHPFETSKASGTGLGLPIAQRILQNQGGDLRLYETSAEGTCFVLELPLKSSA</sequence>
<dbReference type="InterPro" id="IPR005467">
    <property type="entry name" value="His_kinase_dom"/>
</dbReference>
<dbReference type="NCBIfam" id="TIGR00229">
    <property type="entry name" value="sensory_box"/>
    <property type="match status" value="1"/>
</dbReference>
<evidence type="ECO:0000256" key="5">
    <source>
        <dbReference type="ARBA" id="ARBA00022553"/>
    </source>
</evidence>
<dbReference type="InterPro" id="IPR036890">
    <property type="entry name" value="HATPase_C_sf"/>
</dbReference>
<dbReference type="InterPro" id="IPR035965">
    <property type="entry name" value="PAS-like_dom_sf"/>
</dbReference>
<dbReference type="EC" id="2.7.13.3" evidence="3"/>
<evidence type="ECO:0000256" key="11">
    <source>
        <dbReference type="ARBA" id="ARBA00023136"/>
    </source>
</evidence>
<dbReference type="SMART" id="SM00304">
    <property type="entry name" value="HAMP"/>
    <property type="match status" value="1"/>
</dbReference>
<dbReference type="InterPro" id="IPR000700">
    <property type="entry name" value="PAS-assoc_C"/>
</dbReference>
<protein>
    <recommendedName>
        <fullName evidence="3">histidine kinase</fullName>
        <ecNumber evidence="3">2.7.13.3</ecNumber>
    </recommendedName>
</protein>
<evidence type="ECO:0000259" key="14">
    <source>
        <dbReference type="PROSITE" id="PS50113"/>
    </source>
</evidence>
<gene>
    <name evidence="16" type="ORF">SAMN05444126_11134</name>
</gene>
<dbReference type="Pfam" id="PF00512">
    <property type="entry name" value="HisKA"/>
    <property type="match status" value="1"/>
</dbReference>
<evidence type="ECO:0000256" key="2">
    <source>
        <dbReference type="ARBA" id="ARBA00004651"/>
    </source>
</evidence>
<dbReference type="InterPro" id="IPR036097">
    <property type="entry name" value="HisK_dim/P_sf"/>
</dbReference>
<dbReference type="InterPro" id="IPR003594">
    <property type="entry name" value="HATPase_dom"/>
</dbReference>
<dbReference type="SUPFAM" id="SSF55785">
    <property type="entry name" value="PYP-like sensor domain (PAS domain)"/>
    <property type="match status" value="1"/>
</dbReference>
<name>A0A1H9TUJ9_9BACI</name>
<dbReference type="CDD" id="cd00082">
    <property type="entry name" value="HisKA"/>
    <property type="match status" value="1"/>
</dbReference>
<comment type="catalytic activity">
    <reaction evidence="1">
        <text>ATP + protein L-histidine = ADP + protein N-phospho-L-histidine.</text>
        <dbReference type="EC" id="2.7.13.3"/>
    </reaction>
</comment>
<dbReference type="Gene3D" id="3.30.450.20">
    <property type="entry name" value="PAS domain"/>
    <property type="match status" value="1"/>
</dbReference>
<dbReference type="CDD" id="cd00075">
    <property type="entry name" value="HATPase"/>
    <property type="match status" value="1"/>
</dbReference>
<dbReference type="OrthoDB" id="9815750at2"/>
<dbReference type="PANTHER" id="PTHR43065:SF10">
    <property type="entry name" value="PEROXIDE STRESS-ACTIVATED HISTIDINE KINASE MAK3"/>
    <property type="match status" value="1"/>
</dbReference>
<reference evidence="17" key="1">
    <citation type="submission" date="2016-10" db="EMBL/GenBank/DDBJ databases">
        <authorList>
            <person name="de Groot N.N."/>
        </authorList>
    </citation>
    <scope>NUCLEOTIDE SEQUENCE [LARGE SCALE GENOMIC DNA]</scope>
    <source>
        <strain evidence="17">10nlg</strain>
    </source>
</reference>
<evidence type="ECO:0000313" key="16">
    <source>
        <dbReference type="EMBL" id="SES00668.1"/>
    </source>
</evidence>
<keyword evidence="6" id="KW-0808">Transferase</keyword>
<dbReference type="InterPro" id="IPR003660">
    <property type="entry name" value="HAMP_dom"/>
</dbReference>
<keyword evidence="5" id="KW-0597">Phosphoprotein</keyword>
<comment type="caution">
    <text evidence="16">The sequence shown here is derived from an EMBL/GenBank/DDBJ whole genome shotgun (WGS) entry which is preliminary data.</text>
</comment>
<organism evidence="16 17">
    <name type="scientific">Salisediminibacterium halotolerans</name>
    <dbReference type="NCBI Taxonomy" id="517425"/>
    <lineage>
        <taxon>Bacteria</taxon>
        <taxon>Bacillati</taxon>
        <taxon>Bacillota</taxon>
        <taxon>Bacilli</taxon>
        <taxon>Bacillales</taxon>
        <taxon>Bacillaceae</taxon>
        <taxon>Salisediminibacterium</taxon>
    </lineage>
</organism>
<dbReference type="PRINTS" id="PR00344">
    <property type="entry name" value="BCTRLSENSOR"/>
</dbReference>
<dbReference type="RefSeq" id="WP_093072833.1">
    <property type="nucleotide sequence ID" value="NZ_FOGV01000011.1"/>
</dbReference>
<evidence type="ECO:0000256" key="12">
    <source>
        <dbReference type="SAM" id="Phobius"/>
    </source>
</evidence>
<dbReference type="PANTHER" id="PTHR43065">
    <property type="entry name" value="SENSOR HISTIDINE KINASE"/>
    <property type="match status" value="1"/>
</dbReference>
<evidence type="ECO:0000256" key="7">
    <source>
        <dbReference type="ARBA" id="ARBA00022741"/>
    </source>
</evidence>
<dbReference type="Gene3D" id="6.10.340.10">
    <property type="match status" value="1"/>
</dbReference>
<evidence type="ECO:0000259" key="13">
    <source>
        <dbReference type="PROSITE" id="PS50109"/>
    </source>
</evidence>
<dbReference type="GO" id="GO:0000155">
    <property type="term" value="F:phosphorelay sensor kinase activity"/>
    <property type="evidence" value="ECO:0007669"/>
    <property type="project" value="InterPro"/>
</dbReference>
<keyword evidence="12" id="KW-1133">Transmembrane helix</keyword>
<evidence type="ECO:0000256" key="3">
    <source>
        <dbReference type="ARBA" id="ARBA00012438"/>
    </source>
</evidence>
<dbReference type="InterPro" id="IPR000014">
    <property type="entry name" value="PAS"/>
</dbReference>
<keyword evidence="17" id="KW-1185">Reference proteome</keyword>
<evidence type="ECO:0000259" key="15">
    <source>
        <dbReference type="PROSITE" id="PS50885"/>
    </source>
</evidence>
<comment type="subcellular location">
    <subcellularLocation>
        <location evidence="2">Cell membrane</location>
        <topology evidence="2">Multi-pass membrane protein</topology>
    </subcellularLocation>
</comment>
<feature type="domain" description="HAMP" evidence="15">
    <location>
        <begin position="207"/>
        <end position="259"/>
    </location>
</feature>
<dbReference type="Gene3D" id="1.10.287.130">
    <property type="match status" value="1"/>
</dbReference>
<keyword evidence="7" id="KW-0547">Nucleotide-binding</keyword>
<keyword evidence="9" id="KW-0067">ATP-binding</keyword>
<dbReference type="STRING" id="1464123.SAMN05444126_11134"/>
<keyword evidence="10" id="KW-0902">Two-component regulatory system</keyword>
<dbReference type="InterPro" id="IPR004358">
    <property type="entry name" value="Sig_transdc_His_kin-like_C"/>
</dbReference>
<feature type="domain" description="Histidine kinase" evidence="13">
    <location>
        <begin position="397"/>
        <end position="602"/>
    </location>
</feature>
<dbReference type="SMART" id="SM00388">
    <property type="entry name" value="HisKA"/>
    <property type="match status" value="1"/>
</dbReference>
<dbReference type="PROSITE" id="PS50109">
    <property type="entry name" value="HIS_KIN"/>
    <property type="match status" value="1"/>
</dbReference>
<dbReference type="SUPFAM" id="SSF55874">
    <property type="entry name" value="ATPase domain of HSP90 chaperone/DNA topoisomerase II/histidine kinase"/>
    <property type="match status" value="1"/>
</dbReference>
<dbReference type="SMART" id="SM00387">
    <property type="entry name" value="HATPase_c"/>
    <property type="match status" value="1"/>
</dbReference>
<dbReference type="GO" id="GO:0005524">
    <property type="term" value="F:ATP binding"/>
    <property type="evidence" value="ECO:0007669"/>
    <property type="project" value="UniProtKB-KW"/>
</dbReference>
<evidence type="ECO:0000256" key="10">
    <source>
        <dbReference type="ARBA" id="ARBA00023012"/>
    </source>
</evidence>
<dbReference type="SUPFAM" id="SSF47384">
    <property type="entry name" value="Homodimeric domain of signal transducing histidine kinase"/>
    <property type="match status" value="1"/>
</dbReference>
<keyword evidence="8 16" id="KW-0418">Kinase</keyword>
<proteinExistence type="predicted"/>
<dbReference type="EMBL" id="FOGV01000011">
    <property type="protein sequence ID" value="SES00668.1"/>
    <property type="molecule type" value="Genomic_DNA"/>
</dbReference>
<keyword evidence="4" id="KW-1003">Cell membrane</keyword>
<dbReference type="Proteomes" id="UP000199318">
    <property type="component" value="Unassembled WGS sequence"/>
</dbReference>
<dbReference type="CDD" id="cd06225">
    <property type="entry name" value="HAMP"/>
    <property type="match status" value="1"/>
</dbReference>
<evidence type="ECO:0000256" key="9">
    <source>
        <dbReference type="ARBA" id="ARBA00022840"/>
    </source>
</evidence>
<keyword evidence="12" id="KW-0812">Transmembrane</keyword>
<dbReference type="Pfam" id="PF00672">
    <property type="entry name" value="HAMP"/>
    <property type="match status" value="1"/>
</dbReference>
<feature type="transmembrane region" description="Helical" evidence="12">
    <location>
        <begin position="176"/>
        <end position="201"/>
    </location>
</feature>
<dbReference type="PROSITE" id="PS50113">
    <property type="entry name" value="PAC"/>
    <property type="match status" value="1"/>
</dbReference>
<evidence type="ECO:0000256" key="4">
    <source>
        <dbReference type="ARBA" id="ARBA00022475"/>
    </source>
</evidence>
<dbReference type="InterPro" id="IPR003661">
    <property type="entry name" value="HisK_dim/P_dom"/>
</dbReference>
<accession>A0A1H9TUJ9</accession>
<evidence type="ECO:0000256" key="6">
    <source>
        <dbReference type="ARBA" id="ARBA00022679"/>
    </source>
</evidence>
<keyword evidence="11 12" id="KW-0472">Membrane</keyword>
<evidence type="ECO:0000313" key="17">
    <source>
        <dbReference type="Proteomes" id="UP000199318"/>
    </source>
</evidence>
<feature type="transmembrane region" description="Helical" evidence="12">
    <location>
        <begin position="14"/>
        <end position="33"/>
    </location>
</feature>
<evidence type="ECO:0000256" key="1">
    <source>
        <dbReference type="ARBA" id="ARBA00000085"/>
    </source>
</evidence>
<dbReference type="GO" id="GO:0005886">
    <property type="term" value="C:plasma membrane"/>
    <property type="evidence" value="ECO:0007669"/>
    <property type="project" value="UniProtKB-SubCell"/>
</dbReference>